<feature type="compositionally biased region" description="Polar residues" evidence="1">
    <location>
        <begin position="81"/>
        <end position="98"/>
    </location>
</feature>
<evidence type="ECO:0000313" key="3">
    <source>
        <dbReference type="Proteomes" id="UP000636661"/>
    </source>
</evidence>
<comment type="caution">
    <text evidence="2">The sequence shown here is derived from an EMBL/GenBank/DDBJ whole genome shotgun (WGS) entry which is preliminary data.</text>
</comment>
<feature type="region of interest" description="Disordered" evidence="1">
    <location>
        <begin position="67"/>
        <end position="111"/>
    </location>
</feature>
<dbReference type="Proteomes" id="UP000636661">
    <property type="component" value="Unassembled WGS sequence"/>
</dbReference>
<proteinExistence type="predicted"/>
<reference evidence="2" key="2">
    <citation type="submission" date="2020-09" db="EMBL/GenBank/DDBJ databases">
        <authorList>
            <person name="Sun Q."/>
            <person name="Ohkuma M."/>
        </authorList>
    </citation>
    <scope>NUCLEOTIDE SEQUENCE</scope>
    <source>
        <strain evidence="2">JCM 4391</strain>
    </source>
</reference>
<name>A0A918M5D8_9ACTN</name>
<keyword evidence="3" id="KW-1185">Reference proteome</keyword>
<evidence type="ECO:0000313" key="2">
    <source>
        <dbReference type="EMBL" id="GGU41933.1"/>
    </source>
</evidence>
<sequence>MLRLAEAPLTVMAAPTMTVSATARTGALGGRGAGDTRALLFGPAVPYGRTPAGVTHHPVATCHPGRQLALKDGALRRPTGIGTSRPSGTPSTGATNTDRIGGTSGARAADA</sequence>
<protein>
    <submittedName>
        <fullName evidence="2">Uncharacterized protein</fullName>
    </submittedName>
</protein>
<organism evidence="2 3">
    <name type="scientific">Streptomyces lavendofoliae</name>
    <dbReference type="NCBI Taxonomy" id="67314"/>
    <lineage>
        <taxon>Bacteria</taxon>
        <taxon>Bacillati</taxon>
        <taxon>Actinomycetota</taxon>
        <taxon>Actinomycetes</taxon>
        <taxon>Kitasatosporales</taxon>
        <taxon>Streptomycetaceae</taxon>
        <taxon>Streptomyces</taxon>
    </lineage>
</organism>
<accession>A0A918M5D8</accession>
<dbReference type="AlphaFoldDB" id="A0A918M5D8"/>
<evidence type="ECO:0000256" key="1">
    <source>
        <dbReference type="SAM" id="MobiDB-lite"/>
    </source>
</evidence>
<dbReference type="EMBL" id="BMTP01000007">
    <property type="protein sequence ID" value="GGU41933.1"/>
    <property type="molecule type" value="Genomic_DNA"/>
</dbReference>
<reference evidence="2" key="1">
    <citation type="journal article" date="2014" name="Int. J. Syst. Evol. Microbiol.">
        <title>Complete genome sequence of Corynebacterium casei LMG S-19264T (=DSM 44701T), isolated from a smear-ripened cheese.</title>
        <authorList>
            <consortium name="US DOE Joint Genome Institute (JGI-PGF)"/>
            <person name="Walter F."/>
            <person name="Albersmeier A."/>
            <person name="Kalinowski J."/>
            <person name="Ruckert C."/>
        </authorList>
    </citation>
    <scope>NUCLEOTIDE SEQUENCE</scope>
    <source>
        <strain evidence="2">JCM 4391</strain>
    </source>
</reference>
<gene>
    <name evidence="2" type="ORF">GCM10010274_32330</name>
</gene>